<sequence length="88" mass="10004">MALTGFPVVYVFQRPATDDTELLEDVELQTAALKNHWEWKGAQYASRTNTGIGSSRLSHVPDDLLDEEIWEKVVSYIARIWATLLVAR</sequence>
<name>A0A812Y285_9DINO</name>
<accession>A0A812Y285</accession>
<dbReference type="EMBL" id="CAJNJA010039691">
    <property type="protein sequence ID" value="CAE7759132.1"/>
    <property type="molecule type" value="Genomic_DNA"/>
</dbReference>
<protein>
    <submittedName>
        <fullName evidence="1">IQUB protein</fullName>
    </submittedName>
</protein>
<dbReference type="AlphaFoldDB" id="A0A812Y285"/>
<evidence type="ECO:0000313" key="2">
    <source>
        <dbReference type="Proteomes" id="UP000601435"/>
    </source>
</evidence>
<organism evidence="1 2">
    <name type="scientific">Symbiodinium necroappetens</name>
    <dbReference type="NCBI Taxonomy" id="1628268"/>
    <lineage>
        <taxon>Eukaryota</taxon>
        <taxon>Sar</taxon>
        <taxon>Alveolata</taxon>
        <taxon>Dinophyceae</taxon>
        <taxon>Suessiales</taxon>
        <taxon>Symbiodiniaceae</taxon>
        <taxon>Symbiodinium</taxon>
    </lineage>
</organism>
<evidence type="ECO:0000313" key="1">
    <source>
        <dbReference type="EMBL" id="CAE7759132.1"/>
    </source>
</evidence>
<comment type="caution">
    <text evidence="1">The sequence shown here is derived from an EMBL/GenBank/DDBJ whole genome shotgun (WGS) entry which is preliminary data.</text>
</comment>
<proteinExistence type="predicted"/>
<dbReference type="OrthoDB" id="268518at2759"/>
<dbReference type="Proteomes" id="UP000601435">
    <property type="component" value="Unassembled WGS sequence"/>
</dbReference>
<keyword evidence="2" id="KW-1185">Reference proteome</keyword>
<gene>
    <name evidence="1" type="primary">IQUB</name>
    <name evidence="1" type="ORF">SNEC2469_LOCUS22072</name>
</gene>
<reference evidence="1" key="1">
    <citation type="submission" date="2021-02" db="EMBL/GenBank/DDBJ databases">
        <authorList>
            <person name="Dougan E. K."/>
            <person name="Rhodes N."/>
            <person name="Thang M."/>
            <person name="Chan C."/>
        </authorList>
    </citation>
    <scope>NUCLEOTIDE SEQUENCE</scope>
</reference>